<name>A0ACA9YG36_9ASCO</name>
<protein>
    <submittedName>
        <fullName evidence="1">Uncharacterized protein</fullName>
    </submittedName>
</protein>
<sequence length="300" mass="35245">MDSFEANTQFNQLLRSINPSVQSLKKTAHFAIKNWENEDYLFPSILDILNDIHVELNTKSTIFQLIDVLINESFTISAHKDSAYSYPYINNLKSALPQILLKVLPGHNNYNLYNVFNSLRNISKTLKIDTSEYEQQWNLSSEMLSKEEMENIDLNLPYPEVVLDDASSNDPVVQAWELLIKKRKQSFYDRLRLLKHQPPKTEDLSEDEMFYVNTKERAHNQLTKKQILLRMEDDRETHKRSKESLWVVERPKNSVGVTEEEFMGFYWNKFDKLSKEDEKALFETLEGYNEVVAGSYKDVQ</sequence>
<evidence type="ECO:0000313" key="1">
    <source>
        <dbReference type="EMBL" id="CAH6723910.1"/>
    </source>
</evidence>
<gene>
    <name evidence="1" type="ORF">CLIB1444_23S00210</name>
</gene>
<evidence type="ECO:0000313" key="2">
    <source>
        <dbReference type="Proteomes" id="UP001152531"/>
    </source>
</evidence>
<comment type="caution">
    <text evidence="1">The sequence shown here is derived from an EMBL/GenBank/DDBJ whole genome shotgun (WGS) entry which is preliminary data.</text>
</comment>
<dbReference type="Proteomes" id="UP001152531">
    <property type="component" value="Unassembled WGS sequence"/>
</dbReference>
<organism evidence="1 2">
    <name type="scientific">[Candida] jaroonii</name>
    <dbReference type="NCBI Taxonomy" id="467808"/>
    <lineage>
        <taxon>Eukaryota</taxon>
        <taxon>Fungi</taxon>
        <taxon>Dikarya</taxon>
        <taxon>Ascomycota</taxon>
        <taxon>Saccharomycotina</taxon>
        <taxon>Pichiomycetes</taxon>
        <taxon>Debaryomycetaceae</taxon>
        <taxon>Yamadazyma</taxon>
    </lineage>
</organism>
<reference evidence="1" key="1">
    <citation type="submission" date="2022-06" db="EMBL/GenBank/DDBJ databases">
        <authorList>
            <person name="Legras J.-L."/>
            <person name="Devillers H."/>
            <person name="Grondin C."/>
        </authorList>
    </citation>
    <scope>NUCLEOTIDE SEQUENCE</scope>
    <source>
        <strain evidence="1">CLIB 1444</strain>
    </source>
</reference>
<keyword evidence="2" id="KW-1185">Reference proteome</keyword>
<proteinExistence type="predicted"/>
<dbReference type="EMBL" id="CALSDN010000023">
    <property type="protein sequence ID" value="CAH6723910.1"/>
    <property type="molecule type" value="Genomic_DNA"/>
</dbReference>
<accession>A0ACA9YG36</accession>